<dbReference type="GO" id="GO:0005829">
    <property type="term" value="C:cytosol"/>
    <property type="evidence" value="ECO:0007669"/>
    <property type="project" value="TreeGrafter"/>
</dbReference>
<dbReference type="GO" id="GO:0010181">
    <property type="term" value="F:FMN binding"/>
    <property type="evidence" value="ECO:0007669"/>
    <property type="project" value="TreeGrafter"/>
</dbReference>
<dbReference type="OrthoDB" id="9812295at2"/>
<dbReference type="RefSeq" id="WP_119051596.1">
    <property type="nucleotide sequence ID" value="NZ_CP032157.1"/>
</dbReference>
<accession>A0A3B7MVN4</accession>
<proteinExistence type="predicted"/>
<reference evidence="2 3" key="1">
    <citation type="submission" date="2018-09" db="EMBL/GenBank/DDBJ databases">
        <title>Genome sequencing of strain 6GH32-13.</title>
        <authorList>
            <person name="Weon H.-Y."/>
            <person name="Heo J."/>
            <person name="Kwon S.-W."/>
        </authorList>
    </citation>
    <scope>NUCLEOTIDE SEQUENCE [LARGE SCALE GENOMIC DNA]</scope>
    <source>
        <strain evidence="2 3">5GH32-13</strain>
    </source>
</reference>
<evidence type="ECO:0000259" key="1">
    <source>
        <dbReference type="Pfam" id="PF03358"/>
    </source>
</evidence>
<dbReference type="SUPFAM" id="SSF52218">
    <property type="entry name" value="Flavoproteins"/>
    <property type="match status" value="1"/>
</dbReference>
<dbReference type="InterPro" id="IPR029039">
    <property type="entry name" value="Flavoprotein-like_sf"/>
</dbReference>
<sequence length="169" mass="18901">MSDFYTIISGTNRVGSNTIKVAQHYRDLLEAKGIETRLVSLEGWKSVEKTPEYVQLENEILIPSKKFIFVAPEYNGSIPGVLKVMLDISDYKKAWWGKKALLTGVALGRSGNQRGMDHLTGILHYLKVIVHHNKLPISSVDKLLNGTGVIHDKGTLDAIEHQLDEFIAF</sequence>
<evidence type="ECO:0000313" key="3">
    <source>
        <dbReference type="Proteomes" id="UP000263900"/>
    </source>
</evidence>
<dbReference type="Pfam" id="PF03358">
    <property type="entry name" value="FMN_red"/>
    <property type="match status" value="1"/>
</dbReference>
<dbReference type="GO" id="GO:0016491">
    <property type="term" value="F:oxidoreductase activity"/>
    <property type="evidence" value="ECO:0007669"/>
    <property type="project" value="InterPro"/>
</dbReference>
<feature type="domain" description="NADPH-dependent FMN reductase-like" evidence="1">
    <location>
        <begin position="7"/>
        <end position="133"/>
    </location>
</feature>
<dbReference type="AlphaFoldDB" id="A0A3B7MVN4"/>
<dbReference type="PANTHER" id="PTHR30543">
    <property type="entry name" value="CHROMATE REDUCTASE"/>
    <property type="match status" value="1"/>
</dbReference>
<organism evidence="2 3">
    <name type="scientific">Paraflavitalea soli</name>
    <dbReference type="NCBI Taxonomy" id="2315862"/>
    <lineage>
        <taxon>Bacteria</taxon>
        <taxon>Pseudomonadati</taxon>
        <taxon>Bacteroidota</taxon>
        <taxon>Chitinophagia</taxon>
        <taxon>Chitinophagales</taxon>
        <taxon>Chitinophagaceae</taxon>
        <taxon>Paraflavitalea</taxon>
    </lineage>
</organism>
<dbReference type="EMBL" id="CP032157">
    <property type="protein sequence ID" value="AXY75715.1"/>
    <property type="molecule type" value="Genomic_DNA"/>
</dbReference>
<gene>
    <name evidence="2" type="ORF">D3H65_17770</name>
</gene>
<dbReference type="Gene3D" id="3.40.50.360">
    <property type="match status" value="1"/>
</dbReference>
<keyword evidence="3" id="KW-1185">Reference proteome</keyword>
<dbReference type="InterPro" id="IPR005025">
    <property type="entry name" value="FMN_Rdtase-like_dom"/>
</dbReference>
<name>A0A3B7MVN4_9BACT</name>
<protein>
    <submittedName>
        <fullName evidence="2">NADPH-dependent oxidoreductase</fullName>
    </submittedName>
</protein>
<dbReference type="InterPro" id="IPR050712">
    <property type="entry name" value="NAD(P)H-dep_reductase"/>
</dbReference>
<evidence type="ECO:0000313" key="2">
    <source>
        <dbReference type="EMBL" id="AXY75715.1"/>
    </source>
</evidence>
<dbReference type="PANTHER" id="PTHR30543:SF21">
    <property type="entry name" value="NAD(P)H-DEPENDENT FMN REDUCTASE LOT6"/>
    <property type="match status" value="1"/>
</dbReference>
<dbReference type="KEGG" id="pseg:D3H65_17770"/>
<dbReference type="Proteomes" id="UP000263900">
    <property type="component" value="Chromosome"/>
</dbReference>